<evidence type="ECO:0000256" key="5">
    <source>
        <dbReference type="ARBA" id="ARBA00023316"/>
    </source>
</evidence>
<feature type="region of interest" description="Disordered" evidence="7">
    <location>
        <begin position="329"/>
        <end position="349"/>
    </location>
</feature>
<dbReference type="Pfam" id="PF03734">
    <property type="entry name" value="YkuD"/>
    <property type="match status" value="1"/>
</dbReference>
<dbReference type="Gene3D" id="2.40.440.10">
    <property type="entry name" value="L,D-transpeptidase catalytic domain-like"/>
    <property type="match status" value="1"/>
</dbReference>
<feature type="domain" description="L,D-TPase catalytic" evidence="8">
    <location>
        <begin position="426"/>
        <end position="545"/>
    </location>
</feature>
<reference evidence="9 10" key="1">
    <citation type="submission" date="2023-04" db="EMBL/GenBank/DDBJ databases">
        <title>Clostridium tannerae sp. nov., isolated from the fecal material of an alpaca.</title>
        <authorList>
            <person name="Miller S."/>
            <person name="Hendry M."/>
            <person name="King J."/>
            <person name="Sankaranarayanan K."/>
            <person name="Lawson P.A."/>
        </authorList>
    </citation>
    <scope>NUCLEOTIDE SEQUENCE [LARGE SCALE GENOMIC DNA]</scope>
    <source>
        <strain evidence="9 10">A1-XYC3</strain>
    </source>
</reference>
<organism evidence="9 10">
    <name type="scientific">Clostridium tanneri</name>
    <dbReference type="NCBI Taxonomy" id="3037988"/>
    <lineage>
        <taxon>Bacteria</taxon>
        <taxon>Bacillati</taxon>
        <taxon>Bacillota</taxon>
        <taxon>Clostridia</taxon>
        <taxon>Eubacteriales</taxon>
        <taxon>Clostridiaceae</taxon>
        <taxon>Clostridium</taxon>
    </lineage>
</organism>
<proteinExistence type="predicted"/>
<keyword evidence="10" id="KW-1185">Reference proteome</keyword>
<evidence type="ECO:0000256" key="4">
    <source>
        <dbReference type="ARBA" id="ARBA00022984"/>
    </source>
</evidence>
<dbReference type="InterPro" id="IPR051922">
    <property type="entry name" value="Bact_Sporulation_Assoc"/>
</dbReference>
<keyword evidence="2" id="KW-0808">Transferase</keyword>
<feature type="active site" description="Proton donor/acceptor" evidence="6">
    <location>
        <position position="495"/>
    </location>
</feature>
<keyword evidence="4 6" id="KW-0573">Peptidoglycan synthesis</keyword>
<dbReference type="PANTHER" id="PTHR30032">
    <property type="entry name" value="N-ACETYLMURAMOYL-L-ALANINE AMIDASE-RELATED"/>
    <property type="match status" value="1"/>
</dbReference>
<protein>
    <submittedName>
        <fullName evidence="9">Cell wall-binding repeat-containing protein</fullName>
    </submittedName>
</protein>
<keyword evidence="3 6" id="KW-0133">Cell shape</keyword>
<dbReference type="PANTHER" id="PTHR30032:SF8">
    <property type="entry name" value="GERMINATION-SPECIFIC N-ACETYLMURAMOYL-L-ALANINE AMIDASE"/>
    <property type="match status" value="1"/>
</dbReference>
<evidence type="ECO:0000256" key="2">
    <source>
        <dbReference type="ARBA" id="ARBA00022679"/>
    </source>
</evidence>
<dbReference type="Proteomes" id="UP001281656">
    <property type="component" value="Unassembled WGS sequence"/>
</dbReference>
<dbReference type="SUPFAM" id="SSF141523">
    <property type="entry name" value="L,D-transpeptidase catalytic domain-like"/>
    <property type="match status" value="1"/>
</dbReference>
<gene>
    <name evidence="9" type="ORF">P8V03_14755</name>
</gene>
<name>A0ABU4JW75_9CLOT</name>
<evidence type="ECO:0000313" key="10">
    <source>
        <dbReference type="Proteomes" id="UP001281656"/>
    </source>
</evidence>
<dbReference type="InterPro" id="IPR007253">
    <property type="entry name" value="Cell_wall-bd_2"/>
</dbReference>
<comment type="pathway">
    <text evidence="1 6">Cell wall biogenesis; peptidoglycan biosynthesis.</text>
</comment>
<accession>A0ABU4JW75</accession>
<sequence length="546" mass="60403">MVIINNKFILKNTFKLLLLLLFIISTTSEVYAQGKYERIGGSDRYETSIKISQNFSDKSEYAILVSGENFPDALCASPLSKKYNAPIMLTTEKKLEDRVAQQLRNYGTTRVFIIGQSISKDVEDSLSNMGIEYVRIGGKDRYETAVLVADYVGIKDKVFLVSGEGYPDALSIAPIAASMDTPIILVNKDYVPDSVKDSLADKDIQYTYIIGSEGSISDNVKSQFTNAERISGEDRYSTNLAVISRFKDSLNMENIYLASALSFPDSLSGAALAQKNRSPLILVSEYISESQQNDIKNILASAKNTYVLGLEGAVSLKSLYLVGLEDKLPEPPKSESPKPTGPQAPEWTSSFNVMNAGETERVYIKSAPSSYASNIASTYGSLSEVKILDSKDGYYYVEILDYDTLNNVKGYVSASKVTTVTPSGPYNILVDKSKQRVYIFNGQTLDKEFVCSTGKDETPTPSGRFLVGGKGKLFYASSNSICYYWTRLDNNYLFHSAIYDLNGYVVESEYEKLGSKASHGCIRLPYNDAKWIYDNVPQGTLVTIKD</sequence>
<dbReference type="Pfam" id="PF04122">
    <property type="entry name" value="CW_binding_2"/>
    <property type="match status" value="3"/>
</dbReference>
<comment type="caution">
    <text evidence="9">The sequence shown here is derived from an EMBL/GenBank/DDBJ whole genome shotgun (WGS) entry which is preliminary data.</text>
</comment>
<evidence type="ECO:0000313" key="9">
    <source>
        <dbReference type="EMBL" id="MDW8802406.1"/>
    </source>
</evidence>
<dbReference type="InterPro" id="IPR005490">
    <property type="entry name" value="LD_TPept_cat_dom"/>
</dbReference>
<feature type="active site" description="Nucleophile" evidence="6">
    <location>
        <position position="521"/>
    </location>
</feature>
<dbReference type="CDD" id="cd16913">
    <property type="entry name" value="YkuD_like"/>
    <property type="match status" value="1"/>
</dbReference>
<evidence type="ECO:0000256" key="6">
    <source>
        <dbReference type="PROSITE-ProRule" id="PRU01373"/>
    </source>
</evidence>
<dbReference type="PROSITE" id="PS52029">
    <property type="entry name" value="LD_TPASE"/>
    <property type="match status" value="1"/>
</dbReference>
<dbReference type="EMBL" id="JARUJP010000020">
    <property type="protein sequence ID" value="MDW8802406.1"/>
    <property type="molecule type" value="Genomic_DNA"/>
</dbReference>
<evidence type="ECO:0000256" key="1">
    <source>
        <dbReference type="ARBA" id="ARBA00004752"/>
    </source>
</evidence>
<dbReference type="RefSeq" id="WP_318798748.1">
    <property type="nucleotide sequence ID" value="NZ_JARUJP010000020.1"/>
</dbReference>
<dbReference type="Gene3D" id="3.40.50.12090">
    <property type="match status" value="2"/>
</dbReference>
<evidence type="ECO:0000256" key="3">
    <source>
        <dbReference type="ARBA" id="ARBA00022960"/>
    </source>
</evidence>
<evidence type="ECO:0000259" key="8">
    <source>
        <dbReference type="PROSITE" id="PS52029"/>
    </source>
</evidence>
<evidence type="ECO:0000256" key="7">
    <source>
        <dbReference type="SAM" id="MobiDB-lite"/>
    </source>
</evidence>
<dbReference type="InterPro" id="IPR038063">
    <property type="entry name" value="Transpep_catalytic_dom"/>
</dbReference>
<keyword evidence="5 6" id="KW-0961">Cell wall biogenesis/degradation</keyword>